<dbReference type="InterPro" id="IPR013766">
    <property type="entry name" value="Thioredoxin_domain"/>
</dbReference>
<sequence length="824" mass="89271">MAHLFWWVHDAPKLMLLYFFFSITLDGVTGLPVPTITNWTLELQSRTNMVAIITAPWCRFCKALDPVFQQVAEIYGDRLPFLYVSGGYSRPFTKLYGVTEFPTLLFCSNGSVVDRHYGVSWAPRDLVRFCNRNLRPRVEELSTADLEGMTRNLGNVVSVVAFWDPDRCPDTPPPLPGKNSTSPRDFASFLGVLGEQAARFRFAYFFYSTNTSLARGLGIRDPPSVPVCGGAALLKSGFYLWKASTWPQVVSLIDKHAAPLVMRLNALSAPYILSLPTLILAFRRPEKTVPPPTDIKVSPGPFVECEQLLLEVAAELDGSVRFACVDERAMPSFIEGLGLFGAGGALLAQPPSRPGEECDVAEFDMVLVDVQAQSHYIFSSYLRQQRLVAQRRLALRRALLSRGLLPPPHHPPPASNSSNPMEGFAQAPPSTPSDPSPPVSNEEESPAPAREYPFRFVLPPSPPDDVEHPWDYLADIVARGSLPVAPFGVTADAVRDFLDSYLLQETQQIAEALDADPNQIDEGKDADAAGASSAPEISDSLSNLLRAARLLLPGDDLSALPAEPPQSHVLQASNAAWETADLPLCSRPLPPFSARYVEQLLHAANGNPTTLRQLWSLVEASIPRVRPLLPFRPSGSSAHASPTHKGRWFGPALAGRRTAATTPLVATPSAPTPDEVSTSELGALMEALRSRCCSSTSRVANASAAECPPLVVLFCTPTCGPCKTLFLAFESVAATAHLPVGNRSDAVGVPLRMVLLDLSLNDPPSQLLGFKVMGNPAIAMYTAQTQYRKATLVPGPMDPTPRALASALRDTYAVATSPPSEDDE</sequence>
<name>A0ABQ8UNB3_9EUKA</name>
<dbReference type="Pfam" id="PF00085">
    <property type="entry name" value="Thioredoxin"/>
    <property type="match status" value="1"/>
</dbReference>
<dbReference type="Gene3D" id="3.40.30.10">
    <property type="entry name" value="Glutaredoxin"/>
    <property type="match status" value="1"/>
</dbReference>
<evidence type="ECO:0000259" key="4">
    <source>
        <dbReference type="PROSITE" id="PS51352"/>
    </source>
</evidence>
<dbReference type="InterPro" id="IPR036249">
    <property type="entry name" value="Thioredoxin-like_sf"/>
</dbReference>
<feature type="chain" id="PRO_5045281993" description="Thioredoxin domain-containing protein" evidence="3">
    <location>
        <begin position="31"/>
        <end position="824"/>
    </location>
</feature>
<proteinExistence type="inferred from homology"/>
<dbReference type="PANTHER" id="PTHR18929">
    <property type="entry name" value="PROTEIN DISULFIDE ISOMERASE"/>
    <property type="match status" value="1"/>
</dbReference>
<evidence type="ECO:0000256" key="2">
    <source>
        <dbReference type="SAM" id="MobiDB-lite"/>
    </source>
</evidence>
<accession>A0ABQ8UNB3</accession>
<gene>
    <name evidence="5" type="ORF">PAPYR_5003</name>
</gene>
<evidence type="ECO:0000313" key="5">
    <source>
        <dbReference type="EMBL" id="KAJ4459197.1"/>
    </source>
</evidence>
<dbReference type="EMBL" id="JAPMOS010000022">
    <property type="protein sequence ID" value="KAJ4459197.1"/>
    <property type="molecule type" value="Genomic_DNA"/>
</dbReference>
<keyword evidence="3" id="KW-0732">Signal</keyword>
<reference evidence="5" key="1">
    <citation type="journal article" date="2022" name="bioRxiv">
        <title>Genomics of Preaxostyla Flagellates Illuminates Evolutionary Transitions and the Path Towards Mitochondrial Loss.</title>
        <authorList>
            <person name="Novak L.V.F."/>
            <person name="Treitli S.C."/>
            <person name="Pyrih J."/>
            <person name="Halakuc P."/>
            <person name="Pipaliya S.V."/>
            <person name="Vacek V."/>
            <person name="Brzon O."/>
            <person name="Soukal P."/>
            <person name="Eme L."/>
            <person name="Dacks J.B."/>
            <person name="Karnkowska A."/>
            <person name="Elias M."/>
            <person name="Hampl V."/>
        </authorList>
    </citation>
    <scope>NUCLEOTIDE SEQUENCE</scope>
    <source>
        <strain evidence="5">RCP-MX</strain>
    </source>
</reference>
<feature type="region of interest" description="Disordered" evidence="2">
    <location>
        <begin position="404"/>
        <end position="447"/>
    </location>
</feature>
<feature type="compositionally biased region" description="Pro residues" evidence="2">
    <location>
        <begin position="429"/>
        <end position="438"/>
    </location>
</feature>
<dbReference type="PROSITE" id="PS51352">
    <property type="entry name" value="THIOREDOXIN_2"/>
    <property type="match status" value="1"/>
</dbReference>
<evidence type="ECO:0000313" key="6">
    <source>
        <dbReference type="Proteomes" id="UP001141327"/>
    </source>
</evidence>
<dbReference type="SUPFAM" id="SSF52833">
    <property type="entry name" value="Thioredoxin-like"/>
    <property type="match status" value="2"/>
</dbReference>
<feature type="compositionally biased region" description="Pro residues" evidence="2">
    <location>
        <begin position="405"/>
        <end position="414"/>
    </location>
</feature>
<evidence type="ECO:0000256" key="3">
    <source>
        <dbReference type="SAM" id="SignalP"/>
    </source>
</evidence>
<comment type="similarity">
    <text evidence="1">Belongs to the protein disulfide isomerase family.</text>
</comment>
<comment type="caution">
    <text evidence="5">The sequence shown here is derived from an EMBL/GenBank/DDBJ whole genome shotgun (WGS) entry which is preliminary data.</text>
</comment>
<evidence type="ECO:0000256" key="1">
    <source>
        <dbReference type="ARBA" id="ARBA00006347"/>
    </source>
</evidence>
<keyword evidence="6" id="KW-1185">Reference proteome</keyword>
<feature type="signal peptide" evidence="3">
    <location>
        <begin position="1"/>
        <end position="30"/>
    </location>
</feature>
<organism evidence="5 6">
    <name type="scientific">Paratrimastix pyriformis</name>
    <dbReference type="NCBI Taxonomy" id="342808"/>
    <lineage>
        <taxon>Eukaryota</taxon>
        <taxon>Metamonada</taxon>
        <taxon>Preaxostyla</taxon>
        <taxon>Paratrimastigidae</taxon>
        <taxon>Paratrimastix</taxon>
    </lineage>
</organism>
<dbReference type="CDD" id="cd02947">
    <property type="entry name" value="TRX_family"/>
    <property type="match status" value="1"/>
</dbReference>
<dbReference type="Proteomes" id="UP001141327">
    <property type="component" value="Unassembled WGS sequence"/>
</dbReference>
<feature type="region of interest" description="Disordered" evidence="2">
    <location>
        <begin position="514"/>
        <end position="535"/>
    </location>
</feature>
<protein>
    <recommendedName>
        <fullName evidence="4">Thioredoxin domain-containing protein</fullName>
    </recommendedName>
</protein>
<feature type="domain" description="Thioredoxin" evidence="4">
    <location>
        <begin position="14"/>
        <end position="135"/>
    </location>
</feature>